<name>A7B8C5_MEDG7</name>
<sequence length="43" mass="5415">MWITSNLQHRYTEDIIKAKVIRIEINWKDKHLQKNLWNTYMKN</sequence>
<dbReference type="Proteomes" id="UP000004410">
    <property type="component" value="Unassembled WGS sequence"/>
</dbReference>
<proteinExistence type="predicted"/>
<accession>A7B8C5</accession>
<dbReference type="PaxDb" id="411470-RUMGNA_03847"/>
<comment type="caution">
    <text evidence="1">The sequence shown here is derived from an EMBL/GenBank/DDBJ whole genome shotgun (WGS) entry which is preliminary data.</text>
</comment>
<reference evidence="1 2" key="2">
    <citation type="submission" date="2007-06" db="EMBL/GenBank/DDBJ databases">
        <title>Draft genome sequence of Ruminococcus gnavus (ATCC 29149).</title>
        <authorList>
            <person name="Sudarsanam P."/>
            <person name="Ley R."/>
            <person name="Guruge J."/>
            <person name="Turnbaugh P.J."/>
            <person name="Mahowald M."/>
            <person name="Liep D."/>
            <person name="Gordon J."/>
        </authorList>
    </citation>
    <scope>NUCLEOTIDE SEQUENCE [LARGE SCALE GENOMIC DNA]</scope>
    <source>
        <strain evidence="1 2">ATCC 29149</strain>
    </source>
</reference>
<protein>
    <submittedName>
        <fullName evidence="1">Uncharacterized protein</fullName>
    </submittedName>
</protein>
<evidence type="ECO:0000313" key="1">
    <source>
        <dbReference type="EMBL" id="EDN75808.1"/>
    </source>
</evidence>
<dbReference type="EMBL" id="AAYG02000035">
    <property type="protein sequence ID" value="EDN75808.1"/>
    <property type="molecule type" value="Genomic_DNA"/>
</dbReference>
<dbReference type="AlphaFoldDB" id="A7B8C5"/>
<organism evidence="1 2">
    <name type="scientific">Mediterraneibacter gnavus (strain ATCC 29149 / DSM 114966 / JCM 6515 / VPI C7-9)</name>
    <name type="common">Ruminococcus gnavus</name>
    <dbReference type="NCBI Taxonomy" id="411470"/>
    <lineage>
        <taxon>Bacteria</taxon>
        <taxon>Bacillati</taxon>
        <taxon>Bacillota</taxon>
        <taxon>Clostridia</taxon>
        <taxon>Lachnospirales</taxon>
        <taxon>Lachnospiraceae</taxon>
        <taxon>Mediterraneibacter</taxon>
    </lineage>
</organism>
<gene>
    <name evidence="1" type="ORF">RUMGNA_03847</name>
</gene>
<evidence type="ECO:0000313" key="2">
    <source>
        <dbReference type="Proteomes" id="UP000004410"/>
    </source>
</evidence>
<reference evidence="1 2" key="1">
    <citation type="submission" date="2007-04" db="EMBL/GenBank/DDBJ databases">
        <authorList>
            <person name="Fulton L."/>
            <person name="Clifton S."/>
            <person name="Fulton B."/>
            <person name="Xu J."/>
            <person name="Minx P."/>
            <person name="Pepin K.H."/>
            <person name="Johnson M."/>
            <person name="Thiruvilangam P."/>
            <person name="Bhonagiri V."/>
            <person name="Nash W.E."/>
            <person name="Mardis E.R."/>
            <person name="Wilson R.K."/>
        </authorList>
    </citation>
    <scope>NUCLEOTIDE SEQUENCE [LARGE SCALE GENOMIC DNA]</scope>
    <source>
        <strain evidence="1 2">ATCC 29149</strain>
    </source>
</reference>